<dbReference type="Pfam" id="PF00561">
    <property type="entry name" value="Abhydrolase_1"/>
    <property type="match status" value="1"/>
</dbReference>
<evidence type="ECO:0000256" key="5">
    <source>
        <dbReference type="ARBA" id="ARBA00022490"/>
    </source>
</evidence>
<comment type="catalytic activity">
    <reaction evidence="1 8 10">
        <text>Release of N-terminal proline from a peptide.</text>
        <dbReference type="EC" id="3.4.11.5"/>
    </reaction>
</comment>
<feature type="domain" description="AB hydrolase-1" evidence="11">
    <location>
        <begin position="35"/>
        <end position="298"/>
    </location>
</feature>
<keyword evidence="7 8" id="KW-0378">Hydrolase</keyword>
<keyword evidence="4 8" id="KW-0031">Aminopeptidase</keyword>
<keyword evidence="6 8" id="KW-0645">Protease</keyword>
<feature type="active site" evidence="9">
    <location>
        <position position="268"/>
    </location>
</feature>
<comment type="caution">
    <text evidence="12">The sequence shown here is derived from an EMBL/GenBank/DDBJ whole genome shotgun (WGS) entry which is preliminary data.</text>
</comment>
<sequence length="316" mass="34820">MATRYPEIEPYAQGMLDVGDGNNVYWETCGSPTGKPVLVLHGGPGSGCTAGMRRFFDPAAYRIVLFDQRGCGRSTPHASDPATDMSVNTTAHLLADIELLRAHLGIERWQLFGGSWGAALGLRYAELHPERVTELVLLGLATGRRAETDLLTRGLGRYFPEAWERYRAPVPEAERDGDLTAAYDRLFNDQDPATRERAALAWVAWEETIDVTLEGHHPRYADPRFRTAFTRIVAHYWSKGSWLPEGIVLREAGNLAGIPGVIVQGSLDPGNLLGTPWQLTHAWPDCELVLIDEAGHSTTDDGMTEALIAATDRFAR</sequence>
<reference evidence="12 13" key="1">
    <citation type="journal article" date="2014" name="Int. J. Syst. Evol. Microbiol.">
        <title>Streptomyces hoynatensis sp. nov., isolated from deep marine sediment.</title>
        <authorList>
            <person name="Veyisoglu A."/>
            <person name="Sahin N."/>
        </authorList>
    </citation>
    <scope>NUCLEOTIDE SEQUENCE [LARGE SCALE GENOMIC DNA]</scope>
    <source>
        <strain evidence="12 13">KCTC 29097</strain>
    </source>
</reference>
<dbReference type="PRINTS" id="PR00111">
    <property type="entry name" value="ABHYDROLASE"/>
</dbReference>
<dbReference type="OrthoDB" id="9796770at2"/>
<dbReference type="InterPro" id="IPR029058">
    <property type="entry name" value="AB_hydrolase_fold"/>
</dbReference>
<dbReference type="SUPFAM" id="SSF53474">
    <property type="entry name" value="alpha/beta-Hydrolases"/>
    <property type="match status" value="1"/>
</dbReference>
<dbReference type="GO" id="GO:0004177">
    <property type="term" value="F:aminopeptidase activity"/>
    <property type="evidence" value="ECO:0007669"/>
    <property type="project" value="UniProtKB-UniRule"/>
</dbReference>
<keyword evidence="13" id="KW-1185">Reference proteome</keyword>
<dbReference type="InterPro" id="IPR000073">
    <property type="entry name" value="AB_hydrolase_1"/>
</dbReference>
<dbReference type="InterPro" id="IPR005944">
    <property type="entry name" value="Pro_iminopeptidase"/>
</dbReference>
<dbReference type="GO" id="GO:0006508">
    <property type="term" value="P:proteolysis"/>
    <property type="evidence" value="ECO:0007669"/>
    <property type="project" value="UniProtKB-KW"/>
</dbReference>
<evidence type="ECO:0000256" key="1">
    <source>
        <dbReference type="ARBA" id="ARBA00001585"/>
    </source>
</evidence>
<evidence type="ECO:0000256" key="7">
    <source>
        <dbReference type="ARBA" id="ARBA00022801"/>
    </source>
</evidence>
<evidence type="ECO:0000256" key="2">
    <source>
        <dbReference type="ARBA" id="ARBA00004496"/>
    </source>
</evidence>
<evidence type="ECO:0000256" key="6">
    <source>
        <dbReference type="ARBA" id="ARBA00022670"/>
    </source>
</evidence>
<dbReference type="GO" id="GO:0005737">
    <property type="term" value="C:cytoplasm"/>
    <property type="evidence" value="ECO:0007669"/>
    <property type="project" value="UniProtKB-SubCell"/>
</dbReference>
<feature type="active site" description="Proton donor" evidence="9">
    <location>
        <position position="296"/>
    </location>
</feature>
<dbReference type="PANTHER" id="PTHR43722:SF1">
    <property type="entry name" value="PROLINE IMINOPEPTIDASE"/>
    <property type="match status" value="1"/>
</dbReference>
<dbReference type="PRINTS" id="PR00793">
    <property type="entry name" value="PROAMNOPTASE"/>
</dbReference>
<gene>
    <name evidence="12" type="primary">pip</name>
    <name evidence="12" type="ORF">D7294_09170</name>
</gene>
<organism evidence="12 13">
    <name type="scientific">Streptomyces hoynatensis</name>
    <dbReference type="NCBI Taxonomy" id="1141874"/>
    <lineage>
        <taxon>Bacteria</taxon>
        <taxon>Bacillati</taxon>
        <taxon>Actinomycetota</taxon>
        <taxon>Actinomycetes</taxon>
        <taxon>Kitasatosporales</taxon>
        <taxon>Streptomycetaceae</taxon>
        <taxon>Streptomyces</taxon>
    </lineage>
</organism>
<dbReference type="NCBIfam" id="TIGR01249">
    <property type="entry name" value="pro_imino_pep_1"/>
    <property type="match status" value="1"/>
</dbReference>
<evidence type="ECO:0000259" key="11">
    <source>
        <dbReference type="Pfam" id="PF00561"/>
    </source>
</evidence>
<accession>A0A3A9Z659</accession>
<evidence type="ECO:0000256" key="9">
    <source>
        <dbReference type="PIRSR" id="PIRSR006431-1"/>
    </source>
</evidence>
<name>A0A3A9Z659_9ACTN</name>
<comment type="subcellular location">
    <subcellularLocation>
        <location evidence="2 8">Cytoplasm</location>
    </subcellularLocation>
</comment>
<feature type="active site" description="Nucleophile" evidence="9">
    <location>
        <position position="115"/>
    </location>
</feature>
<keyword evidence="5 8" id="KW-0963">Cytoplasm</keyword>
<evidence type="ECO:0000256" key="8">
    <source>
        <dbReference type="PIRNR" id="PIRNR006431"/>
    </source>
</evidence>
<dbReference type="AlphaFoldDB" id="A0A3A9Z659"/>
<dbReference type="EC" id="3.4.11.5" evidence="8 10"/>
<dbReference type="PIRSF" id="PIRSF006431">
    <property type="entry name" value="Pept_S33"/>
    <property type="match status" value="1"/>
</dbReference>
<protein>
    <recommendedName>
        <fullName evidence="8 10">Proline iminopeptidase</fullName>
        <shortName evidence="8">PIP</shortName>
        <ecNumber evidence="8 10">3.4.11.5</ecNumber>
    </recommendedName>
    <alternativeName>
        <fullName evidence="8">Prolyl aminopeptidase</fullName>
    </alternativeName>
</protein>
<dbReference type="RefSeq" id="WP_120677470.1">
    <property type="nucleotide sequence ID" value="NZ_RBAL01000004.1"/>
</dbReference>
<comment type="similarity">
    <text evidence="3 8 10">Belongs to the peptidase S33 family.</text>
</comment>
<evidence type="ECO:0000256" key="10">
    <source>
        <dbReference type="RuleBase" id="RU003421"/>
    </source>
</evidence>
<evidence type="ECO:0000313" key="13">
    <source>
        <dbReference type="Proteomes" id="UP000272474"/>
    </source>
</evidence>
<dbReference type="EMBL" id="RBAL01000004">
    <property type="protein sequence ID" value="RKN43861.1"/>
    <property type="molecule type" value="Genomic_DNA"/>
</dbReference>
<dbReference type="InterPro" id="IPR002410">
    <property type="entry name" value="Peptidase_S33"/>
</dbReference>
<evidence type="ECO:0000256" key="3">
    <source>
        <dbReference type="ARBA" id="ARBA00010088"/>
    </source>
</evidence>
<proteinExistence type="inferred from homology"/>
<dbReference type="Gene3D" id="3.40.50.1820">
    <property type="entry name" value="alpha/beta hydrolase"/>
    <property type="match status" value="1"/>
</dbReference>
<dbReference type="Proteomes" id="UP000272474">
    <property type="component" value="Unassembled WGS sequence"/>
</dbReference>
<evidence type="ECO:0000313" key="12">
    <source>
        <dbReference type="EMBL" id="RKN43861.1"/>
    </source>
</evidence>
<evidence type="ECO:0000256" key="4">
    <source>
        <dbReference type="ARBA" id="ARBA00022438"/>
    </source>
</evidence>
<dbReference type="PANTHER" id="PTHR43722">
    <property type="entry name" value="PROLINE IMINOPEPTIDASE"/>
    <property type="match status" value="1"/>
</dbReference>